<dbReference type="PANTHER" id="PTHR31465">
    <property type="entry name" value="PROTEIN RTA1-RELATED"/>
    <property type="match status" value="1"/>
</dbReference>
<dbReference type="OrthoDB" id="3358017at2759"/>
<keyword evidence="7" id="KW-1185">Reference proteome</keyword>
<accession>A0A3D8RJG4</accession>
<evidence type="ECO:0000256" key="5">
    <source>
        <dbReference type="SAM" id="Phobius"/>
    </source>
</evidence>
<keyword evidence="2 5" id="KW-0812">Transmembrane</keyword>
<comment type="caution">
    <text evidence="6">The sequence shown here is derived from an EMBL/GenBank/DDBJ whole genome shotgun (WGS) entry which is preliminary data.</text>
</comment>
<feature type="transmembrane region" description="Helical" evidence="5">
    <location>
        <begin position="36"/>
        <end position="61"/>
    </location>
</feature>
<feature type="transmembrane region" description="Helical" evidence="5">
    <location>
        <begin position="6"/>
        <end position="24"/>
    </location>
</feature>
<dbReference type="Proteomes" id="UP000256328">
    <property type="component" value="Unassembled WGS sequence"/>
</dbReference>
<comment type="subcellular location">
    <subcellularLocation>
        <location evidence="1">Membrane</location>
        <topology evidence="1">Multi-pass membrane protein</topology>
    </subcellularLocation>
</comment>
<dbReference type="AlphaFoldDB" id="A0A3D8RJG4"/>
<evidence type="ECO:0000313" key="7">
    <source>
        <dbReference type="Proteomes" id="UP000256328"/>
    </source>
</evidence>
<name>A0A3D8RJG4_9HELO</name>
<organism evidence="6 7">
    <name type="scientific">Coleophoma crateriformis</name>
    <dbReference type="NCBI Taxonomy" id="565419"/>
    <lineage>
        <taxon>Eukaryota</taxon>
        <taxon>Fungi</taxon>
        <taxon>Dikarya</taxon>
        <taxon>Ascomycota</taxon>
        <taxon>Pezizomycotina</taxon>
        <taxon>Leotiomycetes</taxon>
        <taxon>Helotiales</taxon>
        <taxon>Dermateaceae</taxon>
        <taxon>Coleophoma</taxon>
    </lineage>
</organism>
<keyword evidence="3 5" id="KW-1133">Transmembrane helix</keyword>
<proteinExistence type="predicted"/>
<evidence type="ECO:0000256" key="1">
    <source>
        <dbReference type="ARBA" id="ARBA00004141"/>
    </source>
</evidence>
<gene>
    <name evidence="6" type="ORF">BP5796_07629</name>
</gene>
<sequence>MPTLEAYHGTILWHYVPIEVIGYISRAAATNATGSLIAYIFQALFLLLAPVCFAASLYMVYSRVVRAVHGDSFSLVSPRWTTVIFVLGDWTCLNIQSSGSGLLVHPKQVAIDVPEYAILDVDGDLGAEYLSGGGVYHGQRQLSSKHRVADIYFRWGVDVSGDDRLLYLVPESAAANHKGLDDRAHS</sequence>
<protein>
    <submittedName>
        <fullName evidence="6">Uncharacterized protein</fullName>
    </submittedName>
</protein>
<evidence type="ECO:0000313" key="6">
    <source>
        <dbReference type="EMBL" id="RDW74187.1"/>
    </source>
</evidence>
<reference evidence="6 7" key="1">
    <citation type="journal article" date="2018" name="IMA Fungus">
        <title>IMA Genome-F 9: Draft genome sequence of Annulohypoxylon stygium, Aspergillus mulundensis, Berkeleyomyces basicola (syn. Thielaviopsis basicola), Ceratocystis smalleyi, two Cercospora beticola strains, Coleophoma cylindrospora, Fusarium fracticaudum, Phialophora cf. hyalina, and Morchella septimelata.</title>
        <authorList>
            <person name="Wingfield B.D."/>
            <person name="Bills G.F."/>
            <person name="Dong Y."/>
            <person name="Huang W."/>
            <person name="Nel W.J."/>
            <person name="Swalarsk-Parry B.S."/>
            <person name="Vaghefi N."/>
            <person name="Wilken P.M."/>
            <person name="An Z."/>
            <person name="de Beer Z.W."/>
            <person name="De Vos L."/>
            <person name="Chen L."/>
            <person name="Duong T.A."/>
            <person name="Gao Y."/>
            <person name="Hammerbacher A."/>
            <person name="Kikkert J.R."/>
            <person name="Li Y."/>
            <person name="Li H."/>
            <person name="Li K."/>
            <person name="Li Q."/>
            <person name="Liu X."/>
            <person name="Ma X."/>
            <person name="Naidoo K."/>
            <person name="Pethybridge S.J."/>
            <person name="Sun J."/>
            <person name="Steenkamp E.T."/>
            <person name="van der Nest M.A."/>
            <person name="van Wyk S."/>
            <person name="Wingfield M.J."/>
            <person name="Xiong C."/>
            <person name="Yue Q."/>
            <person name="Zhang X."/>
        </authorList>
    </citation>
    <scope>NUCLEOTIDE SEQUENCE [LARGE SCALE GENOMIC DNA]</scope>
    <source>
        <strain evidence="6 7">BP5796</strain>
    </source>
</reference>
<dbReference type="Pfam" id="PF04479">
    <property type="entry name" value="RTA1"/>
    <property type="match status" value="1"/>
</dbReference>
<keyword evidence="4 5" id="KW-0472">Membrane</keyword>
<dbReference type="GO" id="GO:0016020">
    <property type="term" value="C:membrane"/>
    <property type="evidence" value="ECO:0007669"/>
    <property type="project" value="UniProtKB-SubCell"/>
</dbReference>
<evidence type="ECO:0000256" key="4">
    <source>
        <dbReference type="ARBA" id="ARBA00023136"/>
    </source>
</evidence>
<dbReference type="PANTHER" id="PTHR31465:SF1">
    <property type="entry name" value="PROTEIN RTA1-RELATED"/>
    <property type="match status" value="1"/>
</dbReference>
<evidence type="ECO:0000256" key="2">
    <source>
        <dbReference type="ARBA" id="ARBA00022692"/>
    </source>
</evidence>
<dbReference type="EMBL" id="PDLN01000010">
    <property type="protein sequence ID" value="RDW74187.1"/>
    <property type="molecule type" value="Genomic_DNA"/>
</dbReference>
<evidence type="ECO:0000256" key="3">
    <source>
        <dbReference type="ARBA" id="ARBA00022989"/>
    </source>
</evidence>
<dbReference type="InterPro" id="IPR007568">
    <property type="entry name" value="RTA1"/>
</dbReference>